<dbReference type="GO" id="GO:0003677">
    <property type="term" value="F:DNA binding"/>
    <property type="evidence" value="ECO:0007669"/>
    <property type="project" value="UniProtKB-KW"/>
</dbReference>
<dbReference type="InterPro" id="IPR047640">
    <property type="entry name" value="RpiR-like"/>
</dbReference>
<protein>
    <submittedName>
        <fullName evidence="6">Uncharacterized HTH-type transcriptional regulator ybbH</fullName>
    </submittedName>
</protein>
<dbReference type="InterPro" id="IPR000281">
    <property type="entry name" value="HTH_RpiR"/>
</dbReference>
<evidence type="ECO:0000259" key="4">
    <source>
        <dbReference type="PROSITE" id="PS51071"/>
    </source>
</evidence>
<dbReference type="SUPFAM" id="SSF53697">
    <property type="entry name" value="SIS domain"/>
    <property type="match status" value="1"/>
</dbReference>
<dbReference type="SUPFAM" id="SSF46689">
    <property type="entry name" value="Homeodomain-like"/>
    <property type="match status" value="1"/>
</dbReference>
<feature type="domain" description="HTH rpiR-type" evidence="4">
    <location>
        <begin position="14"/>
        <end position="90"/>
    </location>
</feature>
<dbReference type="InterPro" id="IPR046348">
    <property type="entry name" value="SIS_dom_sf"/>
</dbReference>
<dbReference type="AlphaFoldDB" id="A0A378MED1"/>
<dbReference type="CDD" id="cd05013">
    <property type="entry name" value="SIS_RpiR"/>
    <property type="match status" value="1"/>
</dbReference>
<dbReference type="GO" id="GO:0003700">
    <property type="term" value="F:DNA-binding transcription factor activity"/>
    <property type="evidence" value="ECO:0007669"/>
    <property type="project" value="InterPro"/>
</dbReference>
<dbReference type="Proteomes" id="UP000254879">
    <property type="component" value="Unassembled WGS sequence"/>
</dbReference>
<accession>A0A378MED1</accession>
<dbReference type="Gene3D" id="1.10.10.10">
    <property type="entry name" value="Winged helix-like DNA-binding domain superfamily/Winged helix DNA-binding domain"/>
    <property type="match status" value="1"/>
</dbReference>
<name>A0A378MED1_LISGR</name>
<dbReference type="PANTHER" id="PTHR30514">
    <property type="entry name" value="GLUCOKINASE"/>
    <property type="match status" value="1"/>
</dbReference>
<proteinExistence type="predicted"/>
<dbReference type="Pfam" id="PF01380">
    <property type="entry name" value="SIS"/>
    <property type="match status" value="1"/>
</dbReference>
<evidence type="ECO:0000313" key="6">
    <source>
        <dbReference type="EMBL" id="STY44661.1"/>
    </source>
</evidence>
<dbReference type="InterPro" id="IPR036388">
    <property type="entry name" value="WH-like_DNA-bd_sf"/>
</dbReference>
<dbReference type="GO" id="GO:0097367">
    <property type="term" value="F:carbohydrate derivative binding"/>
    <property type="evidence" value="ECO:0007669"/>
    <property type="project" value="InterPro"/>
</dbReference>
<keyword evidence="3" id="KW-0804">Transcription</keyword>
<evidence type="ECO:0000256" key="3">
    <source>
        <dbReference type="ARBA" id="ARBA00023163"/>
    </source>
</evidence>
<evidence type="ECO:0000313" key="7">
    <source>
        <dbReference type="Proteomes" id="UP000254879"/>
    </source>
</evidence>
<evidence type="ECO:0000259" key="5">
    <source>
        <dbReference type="PROSITE" id="PS51464"/>
    </source>
</evidence>
<keyword evidence="1" id="KW-0805">Transcription regulation</keyword>
<dbReference type="EMBL" id="UGPG01000001">
    <property type="protein sequence ID" value="STY44661.1"/>
    <property type="molecule type" value="Genomic_DNA"/>
</dbReference>
<sequence length="266" mass="30801">METYFPGNDWKKESGDEMFLYETVSKFTETEHHLYRYIVENKDRVMYMRVRELSEATHVSPASIVRFTRKLGCEGFSEFKVKLKQEALRIGEKKALDSVEVLEAFFERTLNRDYDKQLEEAVDMIHAASLVVFLGIGTSGILAEYGSRFFSNLRKRTFYIKDPFYPNPGEQFDNAVMIILSESGETDQVIEQAQNMQLYGSKIISITNNNRNTLSKLSDINIPYFVTQEMVGKTNVTTQLPVLFLLEAMAKKNYNLELKQQRDSNK</sequence>
<reference evidence="6 7" key="1">
    <citation type="submission" date="2018-06" db="EMBL/GenBank/DDBJ databases">
        <authorList>
            <consortium name="Pathogen Informatics"/>
            <person name="Doyle S."/>
        </authorList>
    </citation>
    <scope>NUCLEOTIDE SEQUENCE [LARGE SCALE GENOMIC DNA]</scope>
    <source>
        <strain evidence="7">NCTC 10815</strain>
    </source>
</reference>
<organism evidence="6 7">
    <name type="scientific">Listeria grayi</name>
    <name type="common">Listeria murrayi</name>
    <dbReference type="NCBI Taxonomy" id="1641"/>
    <lineage>
        <taxon>Bacteria</taxon>
        <taxon>Bacillati</taxon>
        <taxon>Bacillota</taxon>
        <taxon>Bacilli</taxon>
        <taxon>Bacillales</taxon>
        <taxon>Listeriaceae</taxon>
        <taxon>Listeria</taxon>
    </lineage>
</organism>
<evidence type="ECO:0000256" key="1">
    <source>
        <dbReference type="ARBA" id="ARBA00023015"/>
    </source>
</evidence>
<dbReference type="Pfam" id="PF01418">
    <property type="entry name" value="HTH_6"/>
    <property type="match status" value="1"/>
</dbReference>
<dbReference type="PANTHER" id="PTHR30514:SF1">
    <property type="entry name" value="HTH-TYPE TRANSCRIPTIONAL REGULATOR HEXR-RELATED"/>
    <property type="match status" value="1"/>
</dbReference>
<dbReference type="GO" id="GO:1901135">
    <property type="term" value="P:carbohydrate derivative metabolic process"/>
    <property type="evidence" value="ECO:0007669"/>
    <property type="project" value="InterPro"/>
</dbReference>
<dbReference type="PROSITE" id="PS51071">
    <property type="entry name" value="HTH_RPIR"/>
    <property type="match status" value="1"/>
</dbReference>
<dbReference type="PROSITE" id="PS51464">
    <property type="entry name" value="SIS"/>
    <property type="match status" value="1"/>
</dbReference>
<dbReference type="Gene3D" id="3.40.50.10490">
    <property type="entry name" value="Glucose-6-phosphate isomerase like protein, domain 1"/>
    <property type="match status" value="1"/>
</dbReference>
<keyword evidence="2" id="KW-0238">DNA-binding</keyword>
<dbReference type="InterPro" id="IPR001347">
    <property type="entry name" value="SIS_dom"/>
</dbReference>
<dbReference type="InterPro" id="IPR009057">
    <property type="entry name" value="Homeodomain-like_sf"/>
</dbReference>
<feature type="domain" description="SIS" evidence="5">
    <location>
        <begin position="121"/>
        <end position="256"/>
    </location>
</feature>
<gene>
    <name evidence="6" type="primary">ybbH_3</name>
    <name evidence="6" type="ORF">NCTC10815_02014</name>
</gene>
<evidence type="ECO:0000256" key="2">
    <source>
        <dbReference type="ARBA" id="ARBA00023125"/>
    </source>
</evidence>
<dbReference type="InterPro" id="IPR035472">
    <property type="entry name" value="RpiR-like_SIS"/>
</dbReference>